<keyword evidence="2" id="KW-1185">Reference proteome</keyword>
<evidence type="ECO:0000313" key="1">
    <source>
        <dbReference type="EMBL" id="MBP1947081.1"/>
    </source>
</evidence>
<dbReference type="RefSeq" id="WP_209478753.1">
    <property type="nucleotide sequence ID" value="NZ_JAGGKK010000001.1"/>
</dbReference>
<evidence type="ECO:0000313" key="2">
    <source>
        <dbReference type="Proteomes" id="UP001519328"/>
    </source>
</evidence>
<organism evidence="1 2">
    <name type="scientific">Virgibacillus litoralis</name>
    <dbReference type="NCBI Taxonomy" id="578221"/>
    <lineage>
        <taxon>Bacteria</taxon>
        <taxon>Bacillati</taxon>
        <taxon>Bacillota</taxon>
        <taxon>Bacilli</taxon>
        <taxon>Bacillales</taxon>
        <taxon>Bacillaceae</taxon>
        <taxon>Virgibacillus</taxon>
    </lineage>
</organism>
<protein>
    <recommendedName>
        <fullName evidence="3">DUF1125 domain-containing protein</fullName>
    </recommendedName>
</protein>
<comment type="caution">
    <text evidence="1">The sequence shown here is derived from an EMBL/GenBank/DDBJ whole genome shotgun (WGS) entry which is preliminary data.</text>
</comment>
<proteinExistence type="predicted"/>
<dbReference type="EMBL" id="JAGGKK010000001">
    <property type="protein sequence ID" value="MBP1947081.1"/>
    <property type="molecule type" value="Genomic_DNA"/>
</dbReference>
<evidence type="ECO:0008006" key="3">
    <source>
        <dbReference type="Google" id="ProtNLM"/>
    </source>
</evidence>
<name>A0ABS4H847_9BACI</name>
<sequence>MSKESLIKMLETLCQYNNVEIRHTLSSNEQTVMTVRCLKHTRTIEITNLKNNTVKLFDNIEESAEALQLFINENTIV</sequence>
<accession>A0ABS4H847</accession>
<dbReference type="Proteomes" id="UP001519328">
    <property type="component" value="Unassembled WGS sequence"/>
</dbReference>
<gene>
    <name evidence="1" type="ORF">J2Z82_000004</name>
</gene>
<reference evidence="1 2" key="1">
    <citation type="submission" date="2021-03" db="EMBL/GenBank/DDBJ databases">
        <title>Genomic Encyclopedia of Type Strains, Phase IV (KMG-IV): sequencing the most valuable type-strain genomes for metagenomic binning, comparative biology and taxonomic classification.</title>
        <authorList>
            <person name="Goeker M."/>
        </authorList>
    </citation>
    <scope>NUCLEOTIDE SEQUENCE [LARGE SCALE GENOMIC DNA]</scope>
    <source>
        <strain evidence="1 2">DSM 21085</strain>
    </source>
</reference>